<dbReference type="PANTHER" id="PTHR20858">
    <property type="entry name" value="PHOSPHOMETHYLPYRIMIDINE KINASE"/>
    <property type="match status" value="1"/>
</dbReference>
<dbReference type="GO" id="GO:0008902">
    <property type="term" value="F:hydroxymethylpyrimidine kinase activity"/>
    <property type="evidence" value="ECO:0007669"/>
    <property type="project" value="UniProtKB-EC"/>
</dbReference>
<dbReference type="STRING" id="695939.SAMN00790413_05373"/>
<keyword evidence="6" id="KW-0067">ATP-binding</keyword>
<evidence type="ECO:0000256" key="4">
    <source>
        <dbReference type="ARBA" id="ARBA00022741"/>
    </source>
</evidence>
<dbReference type="GO" id="GO:0008972">
    <property type="term" value="F:phosphomethylpyrimidine kinase activity"/>
    <property type="evidence" value="ECO:0007669"/>
    <property type="project" value="InterPro"/>
</dbReference>
<keyword evidence="9" id="KW-1185">Reference proteome</keyword>
<dbReference type="GO" id="GO:0009228">
    <property type="term" value="P:thiamine biosynthetic process"/>
    <property type="evidence" value="ECO:0007669"/>
    <property type="project" value="InterPro"/>
</dbReference>
<dbReference type="SUPFAM" id="SSF53613">
    <property type="entry name" value="Ribokinase-like"/>
    <property type="match status" value="1"/>
</dbReference>
<evidence type="ECO:0000259" key="7">
    <source>
        <dbReference type="Pfam" id="PF08543"/>
    </source>
</evidence>
<gene>
    <name evidence="8" type="ORF">SAMN00790413_05373</name>
</gene>
<dbReference type="InterPro" id="IPR013749">
    <property type="entry name" value="PM/HMP-P_kinase-1"/>
</dbReference>
<keyword evidence="4" id="KW-0547">Nucleotide-binding</keyword>
<feature type="domain" description="Pyridoxamine kinase/Phosphomethylpyrimidine kinase" evidence="7">
    <location>
        <begin position="12"/>
        <end position="258"/>
    </location>
</feature>
<dbReference type="GO" id="GO:0005524">
    <property type="term" value="F:ATP binding"/>
    <property type="evidence" value="ECO:0007669"/>
    <property type="project" value="UniProtKB-KW"/>
</dbReference>
<dbReference type="EMBL" id="FWWU01000004">
    <property type="protein sequence ID" value="SMB79940.1"/>
    <property type="molecule type" value="Genomic_DNA"/>
</dbReference>
<dbReference type="PANTHER" id="PTHR20858:SF17">
    <property type="entry name" value="HYDROXYMETHYLPYRIMIDINE_PHOSPHOMETHYLPYRIMIDINE KINASE THI20-RELATED"/>
    <property type="match status" value="1"/>
</dbReference>
<evidence type="ECO:0000256" key="1">
    <source>
        <dbReference type="ARBA" id="ARBA00004948"/>
    </source>
</evidence>
<dbReference type="InterPro" id="IPR029056">
    <property type="entry name" value="Ribokinase-like"/>
</dbReference>
<evidence type="ECO:0000313" key="9">
    <source>
        <dbReference type="Proteomes" id="UP000192582"/>
    </source>
</evidence>
<dbReference type="InterPro" id="IPR004399">
    <property type="entry name" value="HMP/HMP-P_kinase_dom"/>
</dbReference>
<keyword evidence="5 8" id="KW-0418">Kinase</keyword>
<evidence type="ECO:0000256" key="2">
    <source>
        <dbReference type="ARBA" id="ARBA00012135"/>
    </source>
</evidence>
<comment type="pathway">
    <text evidence="1">Cofactor biosynthesis; thiamine diphosphate biosynthesis.</text>
</comment>
<protein>
    <recommendedName>
        <fullName evidence="2">hydroxymethylpyrimidine kinase</fullName>
        <ecNumber evidence="2">2.7.1.49</ecNumber>
    </recommendedName>
</protein>
<evidence type="ECO:0000256" key="6">
    <source>
        <dbReference type="ARBA" id="ARBA00022840"/>
    </source>
</evidence>
<dbReference type="EC" id="2.7.1.49" evidence="2"/>
<accession>A0A1W1UFU6</accession>
<evidence type="ECO:0000313" key="8">
    <source>
        <dbReference type="EMBL" id="SMB79940.1"/>
    </source>
</evidence>
<dbReference type="NCBIfam" id="TIGR00097">
    <property type="entry name" value="HMP-P_kinase"/>
    <property type="match status" value="1"/>
</dbReference>
<evidence type="ECO:0000256" key="5">
    <source>
        <dbReference type="ARBA" id="ARBA00022777"/>
    </source>
</evidence>
<dbReference type="OrthoDB" id="9810880at2"/>
<dbReference type="GO" id="GO:0005829">
    <property type="term" value="C:cytosol"/>
    <property type="evidence" value="ECO:0007669"/>
    <property type="project" value="TreeGrafter"/>
</dbReference>
<name>A0A1W1UFU6_9DEIO</name>
<dbReference type="Proteomes" id="UP000192582">
    <property type="component" value="Unassembled WGS sequence"/>
</dbReference>
<sequence length="270" mass="27573">MKAVALTVAGSDSGGGAGIQADLKTFAAHGVYGASVLTLVTAQNTRGVAASHALPPELVVAQLQAVLDDFPVAVVKVGALGTAPVVRAVADVLRPTGLPLILDPVMFAKGGAALLDSDAVTALRTELLPLACLVTPNLPEAEALLGLAPGELHGKTGLEALRDRLREALPFPLLLKGGHGAGETVEDELWLPNAAPLVLTAPRRHTRHTHGTGCTLSSAVAANLALGHALPEAVRHAHTYVQAALGHAPGLGSGHGPLEHFPRFVAQEMP</sequence>
<organism evidence="8 9">
    <name type="scientific">Deinococcus hopiensis KR-140</name>
    <dbReference type="NCBI Taxonomy" id="695939"/>
    <lineage>
        <taxon>Bacteria</taxon>
        <taxon>Thermotogati</taxon>
        <taxon>Deinococcota</taxon>
        <taxon>Deinococci</taxon>
        <taxon>Deinococcales</taxon>
        <taxon>Deinococcaceae</taxon>
        <taxon>Deinococcus</taxon>
    </lineage>
</organism>
<dbReference type="AlphaFoldDB" id="A0A1W1UFU6"/>
<dbReference type="CDD" id="cd01169">
    <property type="entry name" value="HMPP_kinase"/>
    <property type="match status" value="1"/>
</dbReference>
<evidence type="ECO:0000256" key="3">
    <source>
        <dbReference type="ARBA" id="ARBA00022679"/>
    </source>
</evidence>
<dbReference type="Gene3D" id="3.40.1190.20">
    <property type="match status" value="1"/>
</dbReference>
<dbReference type="FunFam" id="3.40.1190.20:FF:000003">
    <property type="entry name" value="Phosphomethylpyrimidine kinase ThiD"/>
    <property type="match status" value="1"/>
</dbReference>
<proteinExistence type="predicted"/>
<keyword evidence="3" id="KW-0808">Transferase</keyword>
<dbReference type="Pfam" id="PF08543">
    <property type="entry name" value="Phos_pyr_kin"/>
    <property type="match status" value="1"/>
</dbReference>
<dbReference type="RefSeq" id="WP_084045606.1">
    <property type="nucleotide sequence ID" value="NZ_FWWU01000004.1"/>
</dbReference>
<reference evidence="8 9" key="1">
    <citation type="submission" date="2017-04" db="EMBL/GenBank/DDBJ databases">
        <authorList>
            <person name="Afonso C.L."/>
            <person name="Miller P.J."/>
            <person name="Scott M.A."/>
            <person name="Spackman E."/>
            <person name="Goraichik I."/>
            <person name="Dimitrov K.M."/>
            <person name="Suarez D.L."/>
            <person name="Swayne D.E."/>
        </authorList>
    </citation>
    <scope>NUCLEOTIDE SEQUENCE [LARGE SCALE GENOMIC DNA]</scope>
    <source>
        <strain evidence="8 9">KR-140</strain>
    </source>
</reference>